<dbReference type="InterPro" id="IPR014001">
    <property type="entry name" value="Helicase_ATP-bd"/>
</dbReference>
<evidence type="ECO:0000256" key="2">
    <source>
        <dbReference type="ARBA" id="ARBA00012552"/>
    </source>
</evidence>
<reference evidence="17" key="1">
    <citation type="submission" date="2015-09" db="EMBL/GenBank/DDBJ databases">
        <authorList>
            <consortium name="Pathogen Informatics"/>
        </authorList>
    </citation>
    <scope>NUCLEOTIDE SEQUENCE [LARGE SCALE GENOMIC DNA]</scope>
    <source>
        <strain evidence="17">Lake Konstanz</strain>
    </source>
</reference>
<evidence type="ECO:0000256" key="1">
    <source>
        <dbReference type="ARBA" id="ARBA00008792"/>
    </source>
</evidence>
<dbReference type="SMART" id="SM00847">
    <property type="entry name" value="HA2"/>
    <property type="match status" value="1"/>
</dbReference>
<dbReference type="FunFam" id="3.40.50.300:FF:000325">
    <property type="entry name" value="ATP-dependent RNA helicase DHX29"/>
    <property type="match status" value="1"/>
</dbReference>
<dbReference type="GO" id="GO:0016787">
    <property type="term" value="F:hydrolase activity"/>
    <property type="evidence" value="ECO:0007669"/>
    <property type="project" value="UniProtKB-KW"/>
</dbReference>
<feature type="compositionally biased region" description="Basic residues" evidence="12">
    <location>
        <begin position="1"/>
        <end position="10"/>
    </location>
</feature>
<evidence type="ECO:0000256" key="4">
    <source>
        <dbReference type="ARBA" id="ARBA00022801"/>
    </source>
</evidence>
<dbReference type="SUPFAM" id="SSF57756">
    <property type="entry name" value="Retrovirus zinc finger-like domains"/>
    <property type="match status" value="1"/>
</dbReference>
<dbReference type="Pfam" id="PF00270">
    <property type="entry name" value="DEAD"/>
    <property type="match status" value="1"/>
</dbReference>
<proteinExistence type="inferred from homology"/>
<evidence type="ECO:0000259" key="13">
    <source>
        <dbReference type="PROSITE" id="PS50158"/>
    </source>
</evidence>
<keyword evidence="11" id="KW-0479">Metal-binding</keyword>
<evidence type="ECO:0000313" key="17">
    <source>
        <dbReference type="Proteomes" id="UP000051952"/>
    </source>
</evidence>
<dbReference type="PROSITE" id="PS00690">
    <property type="entry name" value="DEAH_ATP_HELICASE"/>
    <property type="match status" value="1"/>
</dbReference>
<feature type="domain" description="Helicase ATP-binding" evidence="14">
    <location>
        <begin position="469"/>
        <end position="636"/>
    </location>
</feature>
<evidence type="ECO:0000256" key="12">
    <source>
        <dbReference type="SAM" id="MobiDB-lite"/>
    </source>
</evidence>
<feature type="region of interest" description="Disordered" evidence="12">
    <location>
        <begin position="668"/>
        <end position="687"/>
    </location>
</feature>
<feature type="compositionally biased region" description="Gly residues" evidence="12">
    <location>
        <begin position="1334"/>
        <end position="1349"/>
    </location>
</feature>
<feature type="domain" description="Helicase C-terminal" evidence="15">
    <location>
        <begin position="753"/>
        <end position="926"/>
    </location>
</feature>
<gene>
    <name evidence="16" type="ORF">BSAL_58300</name>
</gene>
<evidence type="ECO:0000256" key="9">
    <source>
        <dbReference type="ARBA" id="ARBA00047984"/>
    </source>
</evidence>
<dbReference type="InterPro" id="IPR001650">
    <property type="entry name" value="Helicase_C-like"/>
</dbReference>
<dbReference type="EMBL" id="CYKH01000230">
    <property type="protein sequence ID" value="CUF02732.1"/>
    <property type="molecule type" value="Genomic_DNA"/>
</dbReference>
<dbReference type="Proteomes" id="UP000051952">
    <property type="component" value="Unassembled WGS sequence"/>
</dbReference>
<dbReference type="EC" id="3.6.4.13" evidence="2"/>
<dbReference type="SMART" id="SM00487">
    <property type="entry name" value="DEXDc"/>
    <property type="match status" value="1"/>
</dbReference>
<dbReference type="OrthoDB" id="5600252at2759"/>
<keyword evidence="8" id="KW-0175">Coiled coil</keyword>
<dbReference type="SMART" id="SM00343">
    <property type="entry name" value="ZnF_C2HC"/>
    <property type="match status" value="1"/>
</dbReference>
<dbReference type="Pfam" id="PF21010">
    <property type="entry name" value="HA2_C"/>
    <property type="match status" value="1"/>
</dbReference>
<dbReference type="PANTHER" id="PTHR18934:SF145">
    <property type="entry name" value="ATP-DEPENDENT RNA HELICASE DHX57-RELATED"/>
    <property type="match status" value="1"/>
</dbReference>
<protein>
    <recommendedName>
        <fullName evidence="2">RNA helicase</fullName>
        <ecNumber evidence="2">3.6.4.13</ecNumber>
    </recommendedName>
</protein>
<keyword evidence="3" id="KW-0547">Nucleotide-binding</keyword>
<feature type="compositionally biased region" description="Basic residues" evidence="12">
    <location>
        <begin position="20"/>
        <end position="32"/>
    </location>
</feature>
<evidence type="ECO:0000256" key="3">
    <source>
        <dbReference type="ARBA" id="ARBA00022741"/>
    </source>
</evidence>
<dbReference type="InterPro" id="IPR048333">
    <property type="entry name" value="HA2_WH"/>
</dbReference>
<dbReference type="CDD" id="cd18791">
    <property type="entry name" value="SF2_C_RHA"/>
    <property type="match status" value="1"/>
</dbReference>
<evidence type="ECO:0000313" key="16">
    <source>
        <dbReference type="EMBL" id="CUF02732.1"/>
    </source>
</evidence>
<dbReference type="PANTHER" id="PTHR18934">
    <property type="entry name" value="ATP-DEPENDENT RNA HELICASE"/>
    <property type="match status" value="1"/>
</dbReference>
<dbReference type="GO" id="GO:0005524">
    <property type="term" value="F:ATP binding"/>
    <property type="evidence" value="ECO:0007669"/>
    <property type="project" value="UniProtKB-KW"/>
</dbReference>
<keyword evidence="5 16" id="KW-0347">Helicase</keyword>
<dbReference type="FunFam" id="1.20.120.1080:FF:000002">
    <property type="entry name" value="Putative ATP-dependent RNA helicase DHX36"/>
    <property type="match status" value="1"/>
</dbReference>
<dbReference type="Pfam" id="PF00098">
    <property type="entry name" value="zf-CCHC"/>
    <property type="match status" value="1"/>
</dbReference>
<dbReference type="Gene3D" id="3.40.50.300">
    <property type="entry name" value="P-loop containing nucleotide triphosphate hydrolases"/>
    <property type="match status" value="2"/>
</dbReference>
<keyword evidence="17" id="KW-1185">Reference proteome</keyword>
<keyword evidence="11" id="KW-0862">Zinc</keyword>
<feature type="region of interest" description="Disordered" evidence="12">
    <location>
        <begin position="1"/>
        <end position="42"/>
    </location>
</feature>
<dbReference type="GO" id="GO:0003724">
    <property type="term" value="F:RNA helicase activity"/>
    <property type="evidence" value="ECO:0007669"/>
    <property type="project" value="UniProtKB-EC"/>
</dbReference>
<dbReference type="InterPro" id="IPR011709">
    <property type="entry name" value="DEAD-box_helicase_OB_fold"/>
</dbReference>
<feature type="compositionally biased region" description="Polar residues" evidence="12">
    <location>
        <begin position="1351"/>
        <end position="1364"/>
    </location>
</feature>
<dbReference type="InterPro" id="IPR036875">
    <property type="entry name" value="Znf_CCHC_sf"/>
</dbReference>
<comment type="similarity">
    <text evidence="1">Belongs to the DEAD box helicase family. DEAH subfamily.</text>
</comment>
<feature type="domain" description="CCHC-type" evidence="13">
    <location>
        <begin position="1374"/>
        <end position="1389"/>
    </location>
</feature>
<comment type="similarity">
    <text evidence="10">Belongs to the DExH box helicase family.</text>
</comment>
<dbReference type="SUPFAM" id="SSF52540">
    <property type="entry name" value="P-loop containing nucleoside triphosphate hydrolases"/>
    <property type="match status" value="1"/>
</dbReference>
<feature type="region of interest" description="Disordered" evidence="12">
    <location>
        <begin position="1330"/>
        <end position="1364"/>
    </location>
</feature>
<evidence type="ECO:0000259" key="14">
    <source>
        <dbReference type="PROSITE" id="PS51192"/>
    </source>
</evidence>
<organism evidence="16 17">
    <name type="scientific">Bodo saltans</name>
    <name type="common">Flagellated protozoan</name>
    <dbReference type="NCBI Taxonomy" id="75058"/>
    <lineage>
        <taxon>Eukaryota</taxon>
        <taxon>Discoba</taxon>
        <taxon>Euglenozoa</taxon>
        <taxon>Kinetoplastea</taxon>
        <taxon>Metakinetoplastina</taxon>
        <taxon>Eubodonida</taxon>
        <taxon>Bodonidae</taxon>
        <taxon>Bodo</taxon>
    </lineage>
</organism>
<comment type="catalytic activity">
    <reaction evidence="9">
        <text>ATP + H2O = ADP + phosphate + H(+)</text>
        <dbReference type="Rhea" id="RHEA:13065"/>
        <dbReference type="ChEBI" id="CHEBI:15377"/>
        <dbReference type="ChEBI" id="CHEBI:15378"/>
        <dbReference type="ChEBI" id="CHEBI:30616"/>
        <dbReference type="ChEBI" id="CHEBI:43474"/>
        <dbReference type="ChEBI" id="CHEBI:456216"/>
        <dbReference type="EC" id="3.6.4.13"/>
    </reaction>
</comment>
<sequence>MGPNRQPRKPTAREGEGRGRGRGGRGGGHSRRFQCAAPGREVAASMSTRSRDLIIDVLHHVATSGRVTMSEKHFDPSMQNVITFHKNSSAHPPAESALLKVFSDMRPHGFGFPQGLVQAVAQGIFDSNEGLRDSIRNVDDVFSRKEFLNEIQWDLCALQLWAERSHATGSGAGDESVRDAALQAMEALTDDELDVFDTTCRDELEQVQLMYEDNIVTASGFFQAEDDNATGAANDDDEDDEIRELTFRIRSSDDVSILCVVRLPDAYPINPPLLTMHLEDKKSRGTFVPETEESLRVFGSTARSALMKTFLEVVNACPGDGCLVMIVIGLINAASEITAKVAVVDDTAKNAAAQRSRDALAKAKQEGDKSRKQFVQHLSGRGGAAKPATGGHHDDHEDEEDSFVLPKKIELATVDTKKAATTFERSEFLTRNAAVDKQLSEEWDSLKRNGSLMSVRQNLPAMATRESIRTALTKSNVVIVSGETGSGKTTQVPQFLFEFLCEAGEGSKANIVCTQPRRLAATAVALRVAEERDEEIGGTVGYSIRLENRVSSKTRLLYCTTGIILRRLQADKFLGKVSHIVVDEIHERGVDTDFLLILLKDLLLRRNDLKVVLMSATMNSELFSHYFGGAPVINIAGRTFPVDVFHLERIIPMVGYIVEDNSPFARSSGGDRYRNGPRRAGGAAPPVQRNKNKKLFELAPDDGIDEDEIAEEHDIKRLEKDLIAADPANAKALDMHTLSTLARMNLEVLNYELIEKIITYICDAYQFEGAVLVFLPGMAEIQRCFEELRSSPYLMKNCVVHNLHSSLESKDQQEIFRRPPRGKRKVVLGTNIMETSITIDDAVFVIDCGKHKENQYDARRCLSKLVTTCVSKANCRQRQGRAGRVRPGICFRLFTSAQFSRFDDHQLCEMHRVPLESLVLQIYTLNLGDEMEYLAKALSPPEEKAVRASVKVLTHLGALTKEKRLTSLGQHLANLPLDVKIGKMIIHGAVMHCLDPVLTIAACYSVRSPFIANAEDPSQVEAVRRAYAGGSASDSLAAWNVYRKWMSVSDASNPHGPASKTFCRDNFVSLPTLIQIQAMKRQYERYLAESGFMDVDTQQLPNQRRGRNTQSFLLPPFRTLDDQVFESGGQRYNAHSESSKVVSACLVAGLYPNVAKVTAKRHKPGGPPPTSNRPQANLRMATFDGSEVVIHPSSVAAKETSFAYPLLLYTDKVQTSMTFIREITVISPLHIILFGAANSMDYKAAFGELVVDEVTAFKCTEEEATLLRSLKDQFDSALRIKINEPLTKWEVVSNNVVRAIVKLLREEGGAMRSMVVAVPGQTPPLTVAAAVPEGGSGTSGGGGGGGGGSSAARQQRPSNTNSTFVPYHLRHKSCFNCGETGHVARNCTNPAPPKERGAPTVRCFLCGQWHHPNECPHTRDPKIRERPSA</sequence>
<dbReference type="PROSITE" id="PS51192">
    <property type="entry name" value="HELICASE_ATP_BIND_1"/>
    <property type="match status" value="1"/>
</dbReference>
<dbReference type="Gene3D" id="1.20.120.1080">
    <property type="match status" value="1"/>
</dbReference>
<dbReference type="Pfam" id="PF00271">
    <property type="entry name" value="Helicase_C"/>
    <property type="match status" value="1"/>
</dbReference>
<name>A0A0S4IPA0_BODSA</name>
<dbReference type="InterPro" id="IPR011545">
    <property type="entry name" value="DEAD/DEAH_box_helicase_dom"/>
</dbReference>
<dbReference type="PROSITE" id="PS50158">
    <property type="entry name" value="ZF_CCHC"/>
    <property type="match status" value="1"/>
</dbReference>
<evidence type="ECO:0000259" key="15">
    <source>
        <dbReference type="PROSITE" id="PS51194"/>
    </source>
</evidence>
<dbReference type="VEuPathDB" id="TriTrypDB:BSAL_58300"/>
<dbReference type="GO" id="GO:0008270">
    <property type="term" value="F:zinc ion binding"/>
    <property type="evidence" value="ECO:0007669"/>
    <property type="project" value="UniProtKB-KW"/>
</dbReference>
<dbReference type="InterPro" id="IPR001878">
    <property type="entry name" value="Znf_CCHC"/>
</dbReference>
<evidence type="ECO:0000256" key="11">
    <source>
        <dbReference type="PROSITE-ProRule" id="PRU00047"/>
    </source>
</evidence>
<dbReference type="InterPro" id="IPR007502">
    <property type="entry name" value="Helicase-assoc_dom"/>
</dbReference>
<dbReference type="FunFam" id="3.40.50.300:FF:000526">
    <property type="entry name" value="DExH-box ATP-dependent RNA helicase DExH3"/>
    <property type="match status" value="1"/>
</dbReference>
<evidence type="ECO:0000256" key="6">
    <source>
        <dbReference type="ARBA" id="ARBA00022840"/>
    </source>
</evidence>
<evidence type="ECO:0000256" key="5">
    <source>
        <dbReference type="ARBA" id="ARBA00022806"/>
    </source>
</evidence>
<dbReference type="CDD" id="cd17917">
    <property type="entry name" value="DEXHc_RHA-like"/>
    <property type="match status" value="1"/>
</dbReference>
<evidence type="ECO:0000256" key="10">
    <source>
        <dbReference type="ARBA" id="ARBA00060772"/>
    </source>
</evidence>
<keyword evidence="4" id="KW-0378">Hydrolase</keyword>
<dbReference type="Gene3D" id="4.10.60.10">
    <property type="entry name" value="Zinc finger, CCHC-type"/>
    <property type="match status" value="1"/>
</dbReference>
<dbReference type="GO" id="GO:0003723">
    <property type="term" value="F:RNA binding"/>
    <property type="evidence" value="ECO:0007669"/>
    <property type="project" value="UniProtKB-KW"/>
</dbReference>
<dbReference type="InterPro" id="IPR002464">
    <property type="entry name" value="DNA/RNA_helicase_DEAH_CS"/>
</dbReference>
<keyword evidence="11" id="KW-0863">Zinc-finger</keyword>
<keyword evidence="6" id="KW-0067">ATP-binding</keyword>
<evidence type="ECO:0000256" key="8">
    <source>
        <dbReference type="ARBA" id="ARBA00023054"/>
    </source>
</evidence>
<accession>A0A0S4IPA0</accession>
<keyword evidence="7" id="KW-0694">RNA-binding</keyword>
<dbReference type="Pfam" id="PF07717">
    <property type="entry name" value="OB_NTP_bind"/>
    <property type="match status" value="1"/>
</dbReference>
<dbReference type="SMART" id="SM00490">
    <property type="entry name" value="HELICc"/>
    <property type="match status" value="1"/>
</dbReference>
<dbReference type="InterPro" id="IPR027417">
    <property type="entry name" value="P-loop_NTPase"/>
</dbReference>
<dbReference type="Pfam" id="PF04408">
    <property type="entry name" value="WHD_HA2"/>
    <property type="match status" value="1"/>
</dbReference>
<feature type="region of interest" description="Disordered" evidence="12">
    <location>
        <begin position="378"/>
        <end position="402"/>
    </location>
</feature>
<dbReference type="PROSITE" id="PS51194">
    <property type="entry name" value="HELICASE_CTER"/>
    <property type="match status" value="1"/>
</dbReference>
<evidence type="ECO:0000256" key="7">
    <source>
        <dbReference type="ARBA" id="ARBA00022884"/>
    </source>
</evidence>